<sequence>MTVTVPLYGSAISRDILYLLYYYTPPPPPSPVPPHRFFLGCSPRYANLPLYHISLAYSHEAAAGGGSGGGWIRAAAPTDAYERACIQAVSGRQVDTSGSNRCLGVIGIQAKPGRTIPFVENSTKFI</sequence>
<proteinExistence type="predicted"/>
<gene>
    <name evidence="1" type="ORF">ALC62_14567</name>
</gene>
<dbReference type="EMBL" id="KQ978344">
    <property type="protein sequence ID" value="KYM94972.1"/>
    <property type="molecule type" value="Genomic_DNA"/>
</dbReference>
<name>A0A195C2C0_9HYME</name>
<evidence type="ECO:0000313" key="1">
    <source>
        <dbReference type="EMBL" id="KYM94972.1"/>
    </source>
</evidence>
<evidence type="ECO:0000313" key="2">
    <source>
        <dbReference type="Proteomes" id="UP000078542"/>
    </source>
</evidence>
<accession>A0A195C2C0</accession>
<dbReference type="Proteomes" id="UP000078542">
    <property type="component" value="Unassembled WGS sequence"/>
</dbReference>
<reference evidence="1 2" key="1">
    <citation type="submission" date="2016-03" db="EMBL/GenBank/DDBJ databases">
        <title>Cyphomyrmex costatus WGS genome.</title>
        <authorList>
            <person name="Nygaard S."/>
            <person name="Hu H."/>
            <person name="Boomsma J."/>
            <person name="Zhang G."/>
        </authorList>
    </citation>
    <scope>NUCLEOTIDE SEQUENCE [LARGE SCALE GENOMIC DNA]</scope>
    <source>
        <strain evidence="1">MS0001</strain>
        <tissue evidence="1">Whole body</tissue>
    </source>
</reference>
<protein>
    <submittedName>
        <fullName evidence="1">Uncharacterized protein</fullName>
    </submittedName>
</protein>
<organism evidence="1 2">
    <name type="scientific">Cyphomyrmex costatus</name>
    <dbReference type="NCBI Taxonomy" id="456900"/>
    <lineage>
        <taxon>Eukaryota</taxon>
        <taxon>Metazoa</taxon>
        <taxon>Ecdysozoa</taxon>
        <taxon>Arthropoda</taxon>
        <taxon>Hexapoda</taxon>
        <taxon>Insecta</taxon>
        <taxon>Pterygota</taxon>
        <taxon>Neoptera</taxon>
        <taxon>Endopterygota</taxon>
        <taxon>Hymenoptera</taxon>
        <taxon>Apocrita</taxon>
        <taxon>Aculeata</taxon>
        <taxon>Formicoidea</taxon>
        <taxon>Formicidae</taxon>
        <taxon>Myrmicinae</taxon>
        <taxon>Cyphomyrmex</taxon>
    </lineage>
</organism>
<keyword evidence="2" id="KW-1185">Reference proteome</keyword>
<dbReference type="AlphaFoldDB" id="A0A195C2C0"/>